<evidence type="ECO:0000313" key="5">
    <source>
        <dbReference type="Proteomes" id="UP000694892"/>
    </source>
</evidence>
<keyword evidence="3" id="KW-0732">Signal</keyword>
<evidence type="ECO:0000256" key="1">
    <source>
        <dbReference type="SAM" id="MobiDB-lite"/>
    </source>
</evidence>
<dbReference type="Proteomes" id="UP000694892">
    <property type="component" value="Chromosome 5L"/>
</dbReference>
<feature type="compositionally biased region" description="Acidic residues" evidence="1">
    <location>
        <begin position="60"/>
        <end position="70"/>
    </location>
</feature>
<gene>
    <name evidence="4" type="ORF">XELAEV_18027172mg</name>
</gene>
<dbReference type="AlphaFoldDB" id="A0A974CV04"/>
<protein>
    <submittedName>
        <fullName evidence="4">Uncharacterized protein</fullName>
    </submittedName>
</protein>
<keyword evidence="2" id="KW-0812">Transmembrane</keyword>
<dbReference type="EMBL" id="CM004474">
    <property type="protein sequence ID" value="OCT80363.1"/>
    <property type="molecule type" value="Genomic_DNA"/>
</dbReference>
<feature type="compositionally biased region" description="Acidic residues" evidence="1">
    <location>
        <begin position="28"/>
        <end position="44"/>
    </location>
</feature>
<keyword evidence="2" id="KW-1133">Transmembrane helix</keyword>
<evidence type="ECO:0000313" key="4">
    <source>
        <dbReference type="EMBL" id="OCT80363.1"/>
    </source>
</evidence>
<feature type="region of interest" description="Disordered" evidence="1">
    <location>
        <begin position="24"/>
        <end position="83"/>
    </location>
</feature>
<organism evidence="4 5">
    <name type="scientific">Xenopus laevis</name>
    <name type="common">African clawed frog</name>
    <dbReference type="NCBI Taxonomy" id="8355"/>
    <lineage>
        <taxon>Eukaryota</taxon>
        <taxon>Metazoa</taxon>
        <taxon>Chordata</taxon>
        <taxon>Craniata</taxon>
        <taxon>Vertebrata</taxon>
        <taxon>Euteleostomi</taxon>
        <taxon>Amphibia</taxon>
        <taxon>Batrachia</taxon>
        <taxon>Anura</taxon>
        <taxon>Pipoidea</taxon>
        <taxon>Pipidae</taxon>
        <taxon>Xenopodinae</taxon>
        <taxon>Xenopus</taxon>
        <taxon>Xenopus</taxon>
    </lineage>
</organism>
<accession>A0A974CV04</accession>
<feature type="chain" id="PRO_5036708574" evidence="3">
    <location>
        <begin position="20"/>
        <end position="161"/>
    </location>
</feature>
<evidence type="ECO:0000256" key="2">
    <source>
        <dbReference type="SAM" id="Phobius"/>
    </source>
</evidence>
<feature type="signal peptide" evidence="3">
    <location>
        <begin position="1"/>
        <end position="19"/>
    </location>
</feature>
<evidence type="ECO:0000256" key="3">
    <source>
        <dbReference type="SAM" id="SignalP"/>
    </source>
</evidence>
<sequence length="161" mass="18408">MKTFWWICLFFLFLTLIYGITGAKQDSNDDDDDDDYDVYEENSDVTDVPKDTEAQATNNENDDFDNDSNENEQQSEKDPEQARAQLETLPKNETELGMIKELLMRLDSNSQRNFIIICSVLGSGLFLVFVILVCLTFCIADLNPDEDELIKAEEGRANIED</sequence>
<feature type="transmembrane region" description="Helical" evidence="2">
    <location>
        <begin position="114"/>
        <end position="140"/>
    </location>
</feature>
<name>A0A974CV04_XENLA</name>
<keyword evidence="2" id="KW-0472">Membrane</keyword>
<reference evidence="5" key="1">
    <citation type="journal article" date="2016" name="Nature">
        <title>Genome evolution in the allotetraploid frog Xenopus laevis.</title>
        <authorList>
            <person name="Session A.M."/>
            <person name="Uno Y."/>
            <person name="Kwon T."/>
            <person name="Chapman J.A."/>
            <person name="Toyoda A."/>
            <person name="Takahashi S."/>
            <person name="Fukui A."/>
            <person name="Hikosaka A."/>
            <person name="Suzuki A."/>
            <person name="Kondo M."/>
            <person name="van Heeringen S.J."/>
            <person name="Quigley I."/>
            <person name="Heinz S."/>
            <person name="Ogino H."/>
            <person name="Ochi H."/>
            <person name="Hellsten U."/>
            <person name="Lyons J.B."/>
            <person name="Simakov O."/>
            <person name="Putnam N."/>
            <person name="Stites J."/>
            <person name="Kuroki Y."/>
            <person name="Tanaka T."/>
            <person name="Michiue T."/>
            <person name="Watanabe M."/>
            <person name="Bogdanovic O."/>
            <person name="Lister R."/>
            <person name="Georgiou G."/>
            <person name="Paranjpe S.S."/>
            <person name="van Kruijsbergen I."/>
            <person name="Shu S."/>
            <person name="Carlson J."/>
            <person name="Kinoshita T."/>
            <person name="Ohta Y."/>
            <person name="Mawaribuchi S."/>
            <person name="Jenkins J."/>
            <person name="Grimwood J."/>
            <person name="Schmutz J."/>
            <person name="Mitros T."/>
            <person name="Mozaffari S.V."/>
            <person name="Suzuki Y."/>
            <person name="Haramoto Y."/>
            <person name="Yamamoto T.S."/>
            <person name="Takagi C."/>
            <person name="Heald R."/>
            <person name="Miller K."/>
            <person name="Haudenschild C."/>
            <person name="Kitzman J."/>
            <person name="Nakayama T."/>
            <person name="Izutsu Y."/>
            <person name="Robert J."/>
            <person name="Fortriede J."/>
            <person name="Burns K."/>
            <person name="Lotay V."/>
            <person name="Karimi K."/>
            <person name="Yasuoka Y."/>
            <person name="Dichmann D.S."/>
            <person name="Flajnik M.F."/>
            <person name="Houston D.W."/>
            <person name="Shendure J."/>
            <person name="DuPasquier L."/>
            <person name="Vize P.D."/>
            <person name="Zorn A.M."/>
            <person name="Ito M."/>
            <person name="Marcotte E.M."/>
            <person name="Wallingford J.B."/>
            <person name="Ito Y."/>
            <person name="Asashima M."/>
            <person name="Ueno N."/>
            <person name="Matsuda Y."/>
            <person name="Veenstra G.J."/>
            <person name="Fujiyama A."/>
            <person name="Harland R.M."/>
            <person name="Taira M."/>
            <person name="Rokhsar D.S."/>
        </authorList>
    </citation>
    <scope>NUCLEOTIDE SEQUENCE [LARGE SCALE GENOMIC DNA]</scope>
    <source>
        <strain evidence="5">J</strain>
    </source>
</reference>
<proteinExistence type="predicted"/>